<protein>
    <recommendedName>
        <fullName evidence="1">tRNA-guanine(15) transglycosylase-like domain-containing protein</fullName>
    </recommendedName>
</protein>
<dbReference type="Gene3D" id="3.20.20.105">
    <property type="entry name" value="Queuine tRNA-ribosyltransferase-like"/>
    <property type="match status" value="1"/>
</dbReference>
<reference evidence="2 3" key="1">
    <citation type="journal article" date="2015" name="Environ. Microbiol.">
        <title>Genome analyses suggest the presence of polyploidy and recent human-driven expansions in eight global populations of the honeybee pathogen Nosema ceranae.</title>
        <authorList>
            <person name="Pelin A."/>
            <person name="Selman M."/>
            <person name="Aris-Brosou S."/>
            <person name="Farinelli L."/>
            <person name="Corradi N."/>
        </authorList>
    </citation>
    <scope>NUCLEOTIDE SEQUENCE [LARGE SCALE GENOMIC DNA]</scope>
    <source>
        <strain evidence="2 3">PA08 1199</strain>
    </source>
</reference>
<dbReference type="InterPro" id="IPR036511">
    <property type="entry name" value="TGT-like_sf"/>
</dbReference>
<evidence type="ECO:0000259" key="1">
    <source>
        <dbReference type="Pfam" id="PF01702"/>
    </source>
</evidence>
<evidence type="ECO:0000313" key="2">
    <source>
        <dbReference type="EMBL" id="KKO76692.1"/>
    </source>
</evidence>
<dbReference type="Pfam" id="PF01702">
    <property type="entry name" value="TGT"/>
    <property type="match status" value="1"/>
</dbReference>
<sequence>MYLISTKFGMIPNICTGIDNIISLNRDRILYIDDFVFEDSIFYKKEISLRDFCNIPNHIKIYLMFKTNKNFKNGKLRIINSKRGDKKIGKEEYEKILKILDPDFYQDFDVQNTVISKNGEKIIVKDIKNIKDLDTRDTSLISTNFINEMTDNGLMLKIQNDQLDVAEEVYDCECCGNLSKGYLLHLKKMKEINFFYYLTIHNYNTLYKFLEGK</sequence>
<dbReference type="VEuPathDB" id="MicrosporidiaDB:G9O61_00g002370"/>
<dbReference type="SUPFAM" id="SSF51713">
    <property type="entry name" value="tRNA-guanine transglycosylase"/>
    <property type="match status" value="1"/>
</dbReference>
<dbReference type="GeneID" id="36318474"/>
<name>A0A0F9YW80_9MICR</name>
<dbReference type="OrthoDB" id="2194145at2759"/>
<dbReference type="GO" id="GO:0006400">
    <property type="term" value="P:tRNA modification"/>
    <property type="evidence" value="ECO:0007669"/>
    <property type="project" value="InterPro"/>
</dbReference>
<accession>A0A0F9YW80</accession>
<dbReference type="Proteomes" id="UP000034350">
    <property type="component" value="Unassembled WGS sequence"/>
</dbReference>
<feature type="domain" description="tRNA-guanine(15) transglycosylase-like" evidence="1">
    <location>
        <begin position="149"/>
        <end position="211"/>
    </location>
</feature>
<dbReference type="VEuPathDB" id="MicrosporidiaDB:AAJ76_1000134271"/>
<gene>
    <name evidence="2" type="ORF">AAJ76_1000134271</name>
</gene>
<keyword evidence="3" id="KW-1185">Reference proteome</keyword>
<dbReference type="InterPro" id="IPR002616">
    <property type="entry name" value="tRNA_ribo_trans-like"/>
</dbReference>
<dbReference type="RefSeq" id="XP_024332434.1">
    <property type="nucleotide sequence ID" value="XM_024473580.1"/>
</dbReference>
<dbReference type="AlphaFoldDB" id="A0A0F9YW80"/>
<dbReference type="EMBL" id="JPQZ01000001">
    <property type="protein sequence ID" value="KKO76692.1"/>
    <property type="molecule type" value="Genomic_DNA"/>
</dbReference>
<evidence type="ECO:0000313" key="3">
    <source>
        <dbReference type="Proteomes" id="UP000034350"/>
    </source>
</evidence>
<proteinExistence type="predicted"/>
<comment type="caution">
    <text evidence="2">The sequence shown here is derived from an EMBL/GenBank/DDBJ whole genome shotgun (WGS) entry which is preliminary data.</text>
</comment>
<organism evidence="2 3">
    <name type="scientific">Vairimorpha ceranae</name>
    <dbReference type="NCBI Taxonomy" id="40302"/>
    <lineage>
        <taxon>Eukaryota</taxon>
        <taxon>Fungi</taxon>
        <taxon>Fungi incertae sedis</taxon>
        <taxon>Microsporidia</taxon>
        <taxon>Nosematidae</taxon>
        <taxon>Vairimorpha</taxon>
    </lineage>
</organism>